<name>A0A846HHQ6_9CYAN</name>
<proteinExistence type="predicted"/>
<evidence type="ECO:0000313" key="2">
    <source>
        <dbReference type="EMBL" id="NEU76872.1"/>
    </source>
</evidence>
<feature type="transmembrane region" description="Helical" evidence="1">
    <location>
        <begin position="283"/>
        <end position="302"/>
    </location>
</feature>
<sequence length="349" mass="40568">MTTEFKYKKLKQIYNPVAAKIREHTFYLDRIPSDPCLRLGSLQTDLLIQRIGQGCKNIEERGIFVTRNFGRFLNLIEIQHEEFAVAMLRYLTVRRYITRSNTSGTSRWLQHPEVPMWDLNLFPINSPHGYVNWTDPLWLPSQWDIVETCGTCGGTGTITETVSDGEGSRTETRTCGTCGGRLEYTQIINTQWQRLLPLVTYPETPTPEMVEDAEEQVIYRLPLTEKFSSSNESAQVIRTSSPLINKMHQTGEQLEYLHKLHQSEIEKLHGGYLYRADFQIASFRTIMIEFTNLGGSVGWFFVRRPEFYFPRLPLCWITVFTFALLPPLWIALFVFLWETSVKIFPFLVE</sequence>
<keyword evidence="1" id="KW-1133">Transmembrane helix</keyword>
<protein>
    <submittedName>
        <fullName evidence="2">Uncharacterized protein</fullName>
    </submittedName>
</protein>
<dbReference type="AlphaFoldDB" id="A0A846HHQ6"/>
<dbReference type="EMBL" id="JTCM02000138">
    <property type="protein sequence ID" value="NEU76872.1"/>
    <property type="molecule type" value="Genomic_DNA"/>
</dbReference>
<keyword evidence="1" id="KW-0812">Transmembrane</keyword>
<evidence type="ECO:0000313" key="3">
    <source>
        <dbReference type="Proteomes" id="UP000031549"/>
    </source>
</evidence>
<feature type="transmembrane region" description="Helical" evidence="1">
    <location>
        <begin position="314"/>
        <end position="337"/>
    </location>
</feature>
<dbReference type="RefSeq" id="WP_163519365.1">
    <property type="nucleotide sequence ID" value="NZ_JTCM02000138.1"/>
</dbReference>
<evidence type="ECO:0000256" key="1">
    <source>
        <dbReference type="SAM" id="Phobius"/>
    </source>
</evidence>
<comment type="caution">
    <text evidence="2">The sequence shown here is derived from an EMBL/GenBank/DDBJ whole genome shotgun (WGS) entry which is preliminary data.</text>
</comment>
<dbReference type="Proteomes" id="UP000031549">
    <property type="component" value="Unassembled WGS sequence"/>
</dbReference>
<accession>A0A846HHQ6</accession>
<reference evidence="2 3" key="1">
    <citation type="journal article" date="2015" name="Genome Announc.">
        <title>Draft Genome Sequence of Cyanobacterium Hassallia byssoidea Strain VB512170, Isolated from Monuments in India.</title>
        <authorList>
            <person name="Singh D."/>
            <person name="Chandrababunaidu M.M."/>
            <person name="Panda A."/>
            <person name="Sen D."/>
            <person name="Bhattacharyya S."/>
            <person name="Adhikary S.P."/>
            <person name="Tripathy S."/>
        </authorList>
    </citation>
    <scope>NUCLEOTIDE SEQUENCE [LARGE SCALE GENOMIC DNA]</scope>
    <source>
        <strain evidence="2 3">VB512170</strain>
    </source>
</reference>
<organism evidence="2 3">
    <name type="scientific">Hassallia byssoidea VB512170</name>
    <dbReference type="NCBI Taxonomy" id="1304833"/>
    <lineage>
        <taxon>Bacteria</taxon>
        <taxon>Bacillati</taxon>
        <taxon>Cyanobacteriota</taxon>
        <taxon>Cyanophyceae</taxon>
        <taxon>Nostocales</taxon>
        <taxon>Tolypothrichaceae</taxon>
        <taxon>Hassallia</taxon>
    </lineage>
</organism>
<keyword evidence="3" id="KW-1185">Reference proteome</keyword>
<gene>
    <name evidence="2" type="ORF">PI95_031335</name>
</gene>
<keyword evidence="1" id="KW-0472">Membrane</keyword>